<proteinExistence type="predicted"/>
<accession>A0A0A8ZNX7</accession>
<protein>
    <submittedName>
        <fullName evidence="1">Uncharacterized protein</fullName>
    </submittedName>
</protein>
<name>A0A0A8ZNX7_ARUDO</name>
<sequence>MQVKALYPGMAAPPMSPMSTSHFHARDKVALDQVPPASYMLQCLSAATNVKIGCTQCTVRRKSVM</sequence>
<dbReference type="EMBL" id="GBRH01261358">
    <property type="protein sequence ID" value="JAD36537.1"/>
    <property type="molecule type" value="Transcribed_RNA"/>
</dbReference>
<organism evidence="1">
    <name type="scientific">Arundo donax</name>
    <name type="common">Giant reed</name>
    <name type="synonym">Donax arundinaceus</name>
    <dbReference type="NCBI Taxonomy" id="35708"/>
    <lineage>
        <taxon>Eukaryota</taxon>
        <taxon>Viridiplantae</taxon>
        <taxon>Streptophyta</taxon>
        <taxon>Embryophyta</taxon>
        <taxon>Tracheophyta</taxon>
        <taxon>Spermatophyta</taxon>
        <taxon>Magnoliopsida</taxon>
        <taxon>Liliopsida</taxon>
        <taxon>Poales</taxon>
        <taxon>Poaceae</taxon>
        <taxon>PACMAD clade</taxon>
        <taxon>Arundinoideae</taxon>
        <taxon>Arundineae</taxon>
        <taxon>Arundo</taxon>
    </lineage>
</organism>
<evidence type="ECO:0000313" key="1">
    <source>
        <dbReference type="EMBL" id="JAD36537.1"/>
    </source>
</evidence>
<reference evidence="1" key="2">
    <citation type="journal article" date="2015" name="Data Brief">
        <title>Shoot transcriptome of the giant reed, Arundo donax.</title>
        <authorList>
            <person name="Barrero R.A."/>
            <person name="Guerrero F.D."/>
            <person name="Moolhuijzen P."/>
            <person name="Goolsby J.A."/>
            <person name="Tidwell J."/>
            <person name="Bellgard S.E."/>
            <person name="Bellgard M.I."/>
        </authorList>
    </citation>
    <scope>NUCLEOTIDE SEQUENCE</scope>
    <source>
        <tissue evidence="1">Shoot tissue taken approximately 20 cm above the soil surface</tissue>
    </source>
</reference>
<dbReference type="AlphaFoldDB" id="A0A0A8ZNX7"/>
<reference evidence="1" key="1">
    <citation type="submission" date="2014-09" db="EMBL/GenBank/DDBJ databases">
        <authorList>
            <person name="Magalhaes I.L.F."/>
            <person name="Oliveira U."/>
            <person name="Santos F.R."/>
            <person name="Vidigal T.H.D.A."/>
            <person name="Brescovit A.D."/>
            <person name="Santos A.J."/>
        </authorList>
    </citation>
    <scope>NUCLEOTIDE SEQUENCE</scope>
    <source>
        <tissue evidence="1">Shoot tissue taken approximately 20 cm above the soil surface</tissue>
    </source>
</reference>